<keyword evidence="2" id="KW-1185">Reference proteome</keyword>
<dbReference type="RefSeq" id="WP_209943423.1">
    <property type="nucleotide sequence ID" value="NZ_JAGGJU010000003.1"/>
</dbReference>
<gene>
    <name evidence="1" type="ORF">J2Z17_001362</name>
</gene>
<dbReference type="Pfam" id="PF08904">
    <property type="entry name" value="EipB_like"/>
    <property type="match status" value="1"/>
</dbReference>
<name>A0ABS4DW70_9HYPH</name>
<proteinExistence type="predicted"/>
<accession>A0ABS4DW70</accession>
<sequence>MKRATTAIALSVGALSLCIGTDGARAGVGEGLIGHRAVYDVALQDASDRSGIEGLEGRLVYQFSGTACSGYTTNFRFVNRIDTGDDVRITDQQSVMYEDVKSGRFEFETKSFTDQRLDKGVSGAAQEDDKGIKINLTKPDQRMVEIADSRFPAAHMIEIIKHAERHQHIFETRIFDGSEDGDIGYLTTVVVGDQEKPKKPDAETRAMGKDLASMPYWPVSIAYYDDKNPGDQLPVYTQTFKLYENGITRDLTLDYGDFVLKARLKTLDVLDDGACH</sequence>
<dbReference type="Proteomes" id="UP000759443">
    <property type="component" value="Unassembled WGS sequence"/>
</dbReference>
<evidence type="ECO:0000313" key="2">
    <source>
        <dbReference type="Proteomes" id="UP000759443"/>
    </source>
</evidence>
<protein>
    <recommendedName>
        <fullName evidence="3">DUF1849 family protein</fullName>
    </recommendedName>
</protein>
<reference evidence="1 2" key="1">
    <citation type="submission" date="2021-03" db="EMBL/GenBank/DDBJ databases">
        <title>Genomic Encyclopedia of Type Strains, Phase IV (KMG-IV): sequencing the most valuable type-strain genomes for metagenomic binning, comparative biology and taxonomic classification.</title>
        <authorList>
            <person name="Goeker M."/>
        </authorList>
    </citation>
    <scope>NUCLEOTIDE SEQUENCE [LARGE SCALE GENOMIC DNA]</scope>
    <source>
        <strain evidence="1 2">DSM 21600</strain>
    </source>
</reference>
<dbReference type="InterPro" id="IPR015000">
    <property type="entry name" value="EipB-like"/>
</dbReference>
<dbReference type="EMBL" id="JAGGJU010000003">
    <property type="protein sequence ID" value="MBP1849941.1"/>
    <property type="molecule type" value="Genomic_DNA"/>
</dbReference>
<comment type="caution">
    <text evidence="1">The sequence shown here is derived from an EMBL/GenBank/DDBJ whole genome shotgun (WGS) entry which is preliminary data.</text>
</comment>
<evidence type="ECO:0000313" key="1">
    <source>
        <dbReference type="EMBL" id="MBP1849941.1"/>
    </source>
</evidence>
<evidence type="ECO:0008006" key="3">
    <source>
        <dbReference type="Google" id="ProtNLM"/>
    </source>
</evidence>
<organism evidence="1 2">
    <name type="scientific">Rhizobium halophytocola</name>
    <dbReference type="NCBI Taxonomy" id="735519"/>
    <lineage>
        <taxon>Bacteria</taxon>
        <taxon>Pseudomonadati</taxon>
        <taxon>Pseudomonadota</taxon>
        <taxon>Alphaproteobacteria</taxon>
        <taxon>Hyphomicrobiales</taxon>
        <taxon>Rhizobiaceae</taxon>
        <taxon>Rhizobium/Agrobacterium group</taxon>
        <taxon>Rhizobium</taxon>
    </lineage>
</organism>